<evidence type="ECO:0000256" key="2">
    <source>
        <dbReference type="ARBA" id="ARBA00023125"/>
    </source>
</evidence>
<name>A0ABU7VWX1_9BACL</name>
<dbReference type="InterPro" id="IPR036388">
    <property type="entry name" value="WH-like_DNA-bd_sf"/>
</dbReference>
<dbReference type="InterPro" id="IPR036390">
    <property type="entry name" value="WH_DNA-bd_sf"/>
</dbReference>
<evidence type="ECO:0000256" key="1">
    <source>
        <dbReference type="ARBA" id="ARBA00023015"/>
    </source>
</evidence>
<dbReference type="SUPFAM" id="SSF46785">
    <property type="entry name" value="Winged helix' DNA-binding domain"/>
    <property type="match status" value="1"/>
</dbReference>
<dbReference type="Gene3D" id="1.10.10.10">
    <property type="entry name" value="Winged helix-like DNA-binding domain superfamily/Winged helix DNA-binding domain"/>
    <property type="match status" value="1"/>
</dbReference>
<dbReference type="PANTHER" id="PTHR35790">
    <property type="entry name" value="HTH-TYPE TRANSCRIPTIONAL REGULATOR PCHR"/>
    <property type="match status" value="1"/>
</dbReference>
<keyword evidence="2 4" id="KW-0238">DNA-binding</keyword>
<dbReference type="InterPro" id="IPR052067">
    <property type="entry name" value="Metal_resp_HTH_trans_reg"/>
</dbReference>
<reference evidence="4 5" key="1">
    <citation type="submission" date="2024-02" db="EMBL/GenBank/DDBJ databases">
        <title>A nitrogen-fixing paenibacillus bacterium.</title>
        <authorList>
            <person name="Zhang W.L."/>
            <person name="Chen S.F."/>
        </authorList>
    </citation>
    <scope>NUCLEOTIDE SEQUENCE [LARGE SCALE GENOMIC DNA]</scope>
    <source>
        <strain evidence="4 5">M1</strain>
    </source>
</reference>
<keyword evidence="1" id="KW-0805">Transcription regulation</keyword>
<dbReference type="EMBL" id="JAZHPZ010000010">
    <property type="protein sequence ID" value="MEF2967726.1"/>
    <property type="molecule type" value="Genomic_DNA"/>
</dbReference>
<keyword evidence="3" id="KW-0804">Transcription</keyword>
<comment type="caution">
    <text evidence="4">The sequence shown here is derived from an EMBL/GenBank/DDBJ whole genome shotgun (WGS) entry which is preliminary data.</text>
</comment>
<dbReference type="Proteomes" id="UP001306950">
    <property type="component" value="Unassembled WGS sequence"/>
</dbReference>
<protein>
    <submittedName>
        <fullName evidence="4">Winged helix DNA-binding protein</fullName>
    </submittedName>
</protein>
<proteinExistence type="predicted"/>
<sequence length="238" mass="26898">MNGYHVNAPAQEPEANKVSLIHQITDAIEKVQKRFQAEGEDEESSWMIRQTDNPAAISFLRRATVMMLHIIDAIEELEPVNGIRISQKLGIPRGSVSKITRKLVQENVIQMEYLPDNKKMILFRTTPFGREISRIHQSLHRQIGINVHNFLNKYDAEQLSFLVHVLQDTLETSWVEDNASGVSEPKGISAASGQKSGAVLSDDPLPDIMDMLKRLDAESLLKVKKLMKVLFFDADVRP</sequence>
<evidence type="ECO:0000256" key="3">
    <source>
        <dbReference type="ARBA" id="ARBA00023163"/>
    </source>
</evidence>
<organism evidence="4 5">
    <name type="scientific">Paenibacillus haidiansis</name>
    <dbReference type="NCBI Taxonomy" id="1574488"/>
    <lineage>
        <taxon>Bacteria</taxon>
        <taxon>Bacillati</taxon>
        <taxon>Bacillota</taxon>
        <taxon>Bacilli</taxon>
        <taxon>Bacillales</taxon>
        <taxon>Paenibacillaceae</taxon>
        <taxon>Paenibacillus</taxon>
    </lineage>
</organism>
<keyword evidence="5" id="KW-1185">Reference proteome</keyword>
<dbReference type="RefSeq" id="WP_331847944.1">
    <property type="nucleotide sequence ID" value="NZ_JAZHPZ010000010.1"/>
</dbReference>
<evidence type="ECO:0000313" key="4">
    <source>
        <dbReference type="EMBL" id="MEF2967726.1"/>
    </source>
</evidence>
<evidence type="ECO:0000313" key="5">
    <source>
        <dbReference type="Proteomes" id="UP001306950"/>
    </source>
</evidence>
<accession>A0ABU7VWX1</accession>
<dbReference type="PANTHER" id="PTHR35790:SF4">
    <property type="entry name" value="HTH-TYPE TRANSCRIPTIONAL REGULATOR PCHR"/>
    <property type="match status" value="1"/>
</dbReference>
<dbReference type="GO" id="GO:0003677">
    <property type="term" value="F:DNA binding"/>
    <property type="evidence" value="ECO:0007669"/>
    <property type="project" value="UniProtKB-KW"/>
</dbReference>
<gene>
    <name evidence="4" type="ORF">V3851_17995</name>
</gene>